<protein>
    <submittedName>
        <fullName evidence="1">O-antigen polysaccharide polymerase Wzy</fullName>
    </submittedName>
</protein>
<organism evidence="1 2">
    <name type="scientific">Metabacillus sediminilitoris</name>
    <dbReference type="NCBI Taxonomy" id="2567941"/>
    <lineage>
        <taxon>Bacteria</taxon>
        <taxon>Bacillati</taxon>
        <taxon>Bacillota</taxon>
        <taxon>Bacilli</taxon>
        <taxon>Bacillales</taxon>
        <taxon>Bacillaceae</taxon>
        <taxon>Metabacillus</taxon>
    </lineage>
</organism>
<gene>
    <name evidence="1" type="ORF">E6W99_05530</name>
</gene>
<name>A0A4S4C2L7_9BACI</name>
<evidence type="ECO:0000313" key="1">
    <source>
        <dbReference type="EMBL" id="THF81374.1"/>
    </source>
</evidence>
<keyword evidence="2" id="KW-1185">Reference proteome</keyword>
<dbReference type="InterPro" id="IPR029468">
    <property type="entry name" value="O-ag_pol_Wzy"/>
</dbReference>
<sequence>MDFKINLRKLSVISLYLLTILFIFLILNVISEMSYDEWLIIINILILSVLLIQLVFIKVLKYEFFSISVLFLLFSYVFHLSYQFLLLIDFDFGGMSYAIPTTRYGNDVYREAVEYSLKSIMMLFLGMMVLMPHHSKREIISVDNSDSNKFNKILGIILIIISLPVNVYILVIKIQGMIAGGYVGVIENSVGVLPSYLSNLLLPGVFLLLVSIKNNIKLVRLIAVAFIFYTFLGTFAGQRAYTILNIILFLYLYFNSIEKPKFKTIIYSVIAGYFTLSWFIVIRNNRAEGLSISSLFEIFNLENSVILNTFSELGFTINIVCITLSQEVNHIFGGQVLYSILTIIPKVSELFSEFNNYNIYNAFDLSRYGSSYIGDFNFDFGNVGIFISAIYGLIIQKLNNTIKRLLQEGKYFKVALILPLILELLFTVRSGTYKLLRIFIWTSMIILIIKLNLTLIWKGGKNNYANKKAR</sequence>
<dbReference type="Proteomes" id="UP000310334">
    <property type="component" value="Unassembled WGS sequence"/>
</dbReference>
<accession>A0A4S4C2L7</accession>
<dbReference type="RefSeq" id="WP_136352209.1">
    <property type="nucleotide sequence ID" value="NZ_CP046266.1"/>
</dbReference>
<dbReference type="Pfam" id="PF14296">
    <property type="entry name" value="O-ag_pol_Wzy"/>
    <property type="match status" value="1"/>
</dbReference>
<comment type="caution">
    <text evidence="1">The sequence shown here is derived from an EMBL/GenBank/DDBJ whole genome shotgun (WGS) entry which is preliminary data.</text>
</comment>
<reference evidence="1 2" key="1">
    <citation type="submission" date="2019-04" db="EMBL/GenBank/DDBJ databases">
        <title>Bacillus sediminilitoris sp. nov., isolated from a tidal flat sediment on the East China Sea.</title>
        <authorList>
            <person name="Wei Y."/>
            <person name="Mao H."/>
            <person name="Fang J."/>
        </authorList>
    </citation>
    <scope>NUCLEOTIDE SEQUENCE [LARGE SCALE GENOMIC DNA]</scope>
    <source>
        <strain evidence="1 2">DSL-17</strain>
    </source>
</reference>
<dbReference type="EMBL" id="SSNT01000004">
    <property type="protein sequence ID" value="THF81374.1"/>
    <property type="molecule type" value="Genomic_DNA"/>
</dbReference>
<proteinExistence type="predicted"/>
<dbReference type="AlphaFoldDB" id="A0A4S4C2L7"/>
<evidence type="ECO:0000313" key="2">
    <source>
        <dbReference type="Proteomes" id="UP000310334"/>
    </source>
</evidence>